<proteinExistence type="predicted"/>
<evidence type="ECO:0000256" key="3">
    <source>
        <dbReference type="ARBA" id="ARBA00022989"/>
    </source>
</evidence>
<feature type="transmembrane region" description="Helical" evidence="5">
    <location>
        <begin position="40"/>
        <end position="62"/>
    </location>
</feature>
<dbReference type="OMA" id="AHFYRLV"/>
<dbReference type="PATRIC" id="fig|178606.4.peg.1103"/>
<dbReference type="AlphaFoldDB" id="A0A094YL43"/>
<organism evidence="6 7">
    <name type="scientific">Leptospirillum ferriphilum</name>
    <dbReference type="NCBI Taxonomy" id="178606"/>
    <lineage>
        <taxon>Bacteria</taxon>
        <taxon>Pseudomonadati</taxon>
        <taxon>Nitrospirota</taxon>
        <taxon>Nitrospiria</taxon>
        <taxon>Nitrospirales</taxon>
        <taxon>Nitrospiraceae</taxon>
        <taxon>Leptospirillum</taxon>
    </lineage>
</organism>
<dbReference type="EMBL" id="JPGK01000004">
    <property type="protein sequence ID" value="KGA93946.1"/>
    <property type="molecule type" value="Genomic_DNA"/>
</dbReference>
<keyword evidence="4 5" id="KW-0472">Membrane</keyword>
<accession>A0A094YL43</accession>
<dbReference type="RefSeq" id="WP_014961708.1">
    <property type="nucleotide sequence ID" value="NZ_JBPKCJ010000004.1"/>
</dbReference>
<keyword evidence="3 5" id="KW-1133">Transmembrane helix</keyword>
<reference evidence="6 7" key="1">
    <citation type="submission" date="2014-06" db="EMBL/GenBank/DDBJ databases">
        <title>Draft genome sequence of iron oxidizing acidophile Leptospirillum ferriphilum DSM14647.</title>
        <authorList>
            <person name="Cardenas J.P."/>
            <person name="Lazcano M."/>
            <person name="Ossandon F.J."/>
            <person name="Corbett M."/>
            <person name="Holmes D.S."/>
            <person name="Watkin E."/>
        </authorList>
    </citation>
    <scope>NUCLEOTIDE SEQUENCE [LARGE SCALE GENOMIC DNA]</scope>
    <source>
        <strain evidence="6 7">DSM 14647</strain>
    </source>
</reference>
<feature type="transmembrane region" description="Helical" evidence="5">
    <location>
        <begin position="6"/>
        <end position="28"/>
    </location>
</feature>
<dbReference type="InterPro" id="IPR012451">
    <property type="entry name" value="DUF1656"/>
</dbReference>
<name>A0A094YL43_9BACT</name>
<evidence type="ECO:0000256" key="4">
    <source>
        <dbReference type="ARBA" id="ARBA00023136"/>
    </source>
</evidence>
<protein>
    <recommendedName>
        <fullName evidence="8">DUF1656 domain-containing protein</fullName>
    </recommendedName>
</protein>
<keyword evidence="1" id="KW-1003">Cell membrane</keyword>
<dbReference type="Pfam" id="PF07869">
    <property type="entry name" value="DUF1656"/>
    <property type="match status" value="1"/>
</dbReference>
<keyword evidence="2 5" id="KW-0812">Transmembrane</keyword>
<dbReference type="OrthoDB" id="7021192at2"/>
<sequence>MKEVDFFGVFLSPFLAWALFAFLLLWGIRSLLFRVGFYRYVWHRSLFDISLYLIVLAILVFYERSFPE</sequence>
<evidence type="ECO:0000256" key="5">
    <source>
        <dbReference type="SAM" id="Phobius"/>
    </source>
</evidence>
<dbReference type="Proteomes" id="UP000029452">
    <property type="component" value="Unassembled WGS sequence"/>
</dbReference>
<evidence type="ECO:0000313" key="6">
    <source>
        <dbReference type="EMBL" id="KGA93946.1"/>
    </source>
</evidence>
<gene>
    <name evidence="6" type="ORF">LptCag_0572</name>
</gene>
<evidence type="ECO:0008006" key="8">
    <source>
        <dbReference type="Google" id="ProtNLM"/>
    </source>
</evidence>
<comment type="caution">
    <text evidence="6">The sequence shown here is derived from an EMBL/GenBank/DDBJ whole genome shotgun (WGS) entry which is preliminary data.</text>
</comment>
<evidence type="ECO:0000313" key="7">
    <source>
        <dbReference type="Proteomes" id="UP000029452"/>
    </source>
</evidence>
<evidence type="ECO:0000256" key="1">
    <source>
        <dbReference type="ARBA" id="ARBA00022475"/>
    </source>
</evidence>
<evidence type="ECO:0000256" key="2">
    <source>
        <dbReference type="ARBA" id="ARBA00022692"/>
    </source>
</evidence>